<keyword evidence="2" id="KW-1185">Reference proteome</keyword>
<accession>A0AAV5TR64</accession>
<evidence type="ECO:0000313" key="1">
    <source>
        <dbReference type="EMBL" id="GMS96724.1"/>
    </source>
</evidence>
<feature type="non-terminal residue" evidence="1">
    <location>
        <position position="75"/>
    </location>
</feature>
<reference evidence="1" key="1">
    <citation type="submission" date="2023-10" db="EMBL/GenBank/DDBJ databases">
        <title>Genome assembly of Pristionchus species.</title>
        <authorList>
            <person name="Yoshida K."/>
            <person name="Sommer R.J."/>
        </authorList>
    </citation>
    <scope>NUCLEOTIDE SEQUENCE</scope>
    <source>
        <strain evidence="1">RS0144</strain>
    </source>
</reference>
<name>A0AAV5TR64_9BILA</name>
<dbReference type="AlphaFoldDB" id="A0AAV5TR64"/>
<dbReference type="EMBL" id="BTSX01000004">
    <property type="protein sequence ID" value="GMS96724.1"/>
    <property type="molecule type" value="Genomic_DNA"/>
</dbReference>
<sequence>LQNGKWLQQKRDRQLLDEDPVSDGWWRVDVIKHNDSRLNVFFQGYWQQVRPFEKSLDNIRSVYVISPCVDHNYVE</sequence>
<gene>
    <name evidence="1" type="ORF">PENTCL1PPCAC_18899</name>
</gene>
<feature type="non-terminal residue" evidence="1">
    <location>
        <position position="1"/>
    </location>
</feature>
<comment type="caution">
    <text evidence="1">The sequence shown here is derived from an EMBL/GenBank/DDBJ whole genome shotgun (WGS) entry which is preliminary data.</text>
</comment>
<evidence type="ECO:0000313" key="2">
    <source>
        <dbReference type="Proteomes" id="UP001432027"/>
    </source>
</evidence>
<proteinExistence type="predicted"/>
<dbReference type="Proteomes" id="UP001432027">
    <property type="component" value="Unassembled WGS sequence"/>
</dbReference>
<organism evidence="1 2">
    <name type="scientific">Pristionchus entomophagus</name>
    <dbReference type="NCBI Taxonomy" id="358040"/>
    <lineage>
        <taxon>Eukaryota</taxon>
        <taxon>Metazoa</taxon>
        <taxon>Ecdysozoa</taxon>
        <taxon>Nematoda</taxon>
        <taxon>Chromadorea</taxon>
        <taxon>Rhabditida</taxon>
        <taxon>Rhabditina</taxon>
        <taxon>Diplogasteromorpha</taxon>
        <taxon>Diplogasteroidea</taxon>
        <taxon>Neodiplogasteridae</taxon>
        <taxon>Pristionchus</taxon>
    </lineage>
</organism>
<protein>
    <submittedName>
        <fullName evidence="1">Uncharacterized protein</fullName>
    </submittedName>
</protein>